<keyword evidence="1" id="KW-0472">Membrane</keyword>
<dbReference type="Gene3D" id="3.40.50.12780">
    <property type="entry name" value="N-terminal domain of ligase-like"/>
    <property type="match status" value="1"/>
</dbReference>
<dbReference type="RefSeq" id="WP_106179678.1">
    <property type="nucleotide sequence ID" value="NZ_PVNH01000006.1"/>
</dbReference>
<dbReference type="AlphaFoldDB" id="A0A2T0LTU2"/>
<proteinExistence type="predicted"/>
<protein>
    <submittedName>
        <fullName evidence="4">Acyl-CoA synthetase (AMP-forming)/AMP-acid ligase II</fullName>
    </submittedName>
</protein>
<keyword evidence="1" id="KW-0812">Transmembrane</keyword>
<dbReference type="InterPro" id="IPR036736">
    <property type="entry name" value="ACP-like_sf"/>
</dbReference>
<comment type="caution">
    <text evidence="4">The sequence shown here is derived from an EMBL/GenBank/DDBJ whole genome shotgun (WGS) entry which is preliminary data.</text>
</comment>
<dbReference type="Gene3D" id="1.10.1200.10">
    <property type="entry name" value="ACP-like"/>
    <property type="match status" value="1"/>
</dbReference>
<dbReference type="InterPro" id="IPR009081">
    <property type="entry name" value="PP-bd_ACP"/>
</dbReference>
<feature type="transmembrane region" description="Helical" evidence="1">
    <location>
        <begin position="698"/>
        <end position="716"/>
    </location>
</feature>
<name>A0A2T0LTU2_9PSEU</name>
<feature type="transmembrane region" description="Helical" evidence="1">
    <location>
        <begin position="797"/>
        <end position="819"/>
    </location>
</feature>
<gene>
    <name evidence="4" type="ORF">B0I33_106250</name>
</gene>
<feature type="transmembrane region" description="Helical" evidence="1">
    <location>
        <begin position="675"/>
        <end position="692"/>
    </location>
</feature>
<dbReference type="SUPFAM" id="SSF47336">
    <property type="entry name" value="ACP-like"/>
    <property type="match status" value="1"/>
</dbReference>
<reference evidence="4 5" key="1">
    <citation type="submission" date="2018-03" db="EMBL/GenBank/DDBJ databases">
        <title>Genomic Encyclopedia of Type Strains, Phase III (KMG-III): the genomes of soil and plant-associated and newly described type strains.</title>
        <authorList>
            <person name="Whitman W."/>
        </authorList>
    </citation>
    <scope>NUCLEOTIDE SEQUENCE [LARGE SCALE GENOMIC DNA]</scope>
    <source>
        <strain evidence="4 5">CGMCC 4.7125</strain>
    </source>
</reference>
<feature type="domain" description="Carrier" evidence="3">
    <location>
        <begin position="471"/>
        <end position="514"/>
    </location>
</feature>
<feature type="transmembrane region" description="Helical" evidence="1">
    <location>
        <begin position="643"/>
        <end position="663"/>
    </location>
</feature>
<evidence type="ECO:0000256" key="1">
    <source>
        <dbReference type="SAM" id="Phobius"/>
    </source>
</evidence>
<dbReference type="GO" id="GO:0016878">
    <property type="term" value="F:acid-thiol ligase activity"/>
    <property type="evidence" value="ECO:0007669"/>
    <property type="project" value="UniProtKB-ARBA"/>
</dbReference>
<dbReference type="InterPro" id="IPR050237">
    <property type="entry name" value="ATP-dep_AMP-bd_enzyme"/>
</dbReference>
<organism evidence="4 5">
    <name type="scientific">Prauserella shujinwangii</name>
    <dbReference type="NCBI Taxonomy" id="1453103"/>
    <lineage>
        <taxon>Bacteria</taxon>
        <taxon>Bacillati</taxon>
        <taxon>Actinomycetota</taxon>
        <taxon>Actinomycetes</taxon>
        <taxon>Pseudonocardiales</taxon>
        <taxon>Pseudonocardiaceae</taxon>
        <taxon>Prauserella</taxon>
    </lineage>
</organism>
<evidence type="ECO:0000313" key="5">
    <source>
        <dbReference type="Proteomes" id="UP000238362"/>
    </source>
</evidence>
<feature type="transmembrane region" description="Helical" evidence="1">
    <location>
        <begin position="728"/>
        <end position="743"/>
    </location>
</feature>
<evidence type="ECO:0000313" key="4">
    <source>
        <dbReference type="EMBL" id="PRX47151.1"/>
    </source>
</evidence>
<feature type="domain" description="AMP-dependent synthetase/ligase" evidence="2">
    <location>
        <begin position="19"/>
        <end position="336"/>
    </location>
</feature>
<sequence>MVLELAAPEQVALGVPLARDLRRHGDRLAIVTPGESPLTDRELTYRELADRVDAVTRRLGTVRRLVLVAASNEPDPLVACLAALAGGHPVLLAAGDDPGRVDALISAYDPDVVFRRSPRGWRLTERRAGTAHDLHPDLALLLSTSGSTGSPKLVRLSADNVQANAEAIATYLDIRDTDRAATSLPLHYCYGLSVAHSNLLRGAALLLTGDSVTEESFWSLARRHRLTSLHGVPYTFDLLDALGFERMDLPHLRYVTQAGGRLDPARVRRYALLGQERGWRFFVMYGQTEATARMAYLPPELAADHPDTIGVPIPGGRFELDEGELVYHGPNVMLGYAHGPADLALGRTVSALRTGDLARRAPDGLYRIVGRRSRFVKPFGLRIDLGQVETLLTEHGHPAVCTGDDRALVVAVPEGHDTGAVRDLVRDRFGLPGHAVRVRALAELPRLPNGKIDYPALRAAATAEPDRPGDSVRELFARVLGHADIDPDATFVELGGDSLTYVRTSVELQRVLGTLPGRWHTTPVRELDRLRTRHRPSRLVRPVETNVVLRAVAIVLVVGTHIGLFHLLGGAHLLLVLAGWTFARFGLARVGSGRVAARVLRGAARIAVPSMLWLGFRAFTEPDVGLANVLLVSNYMPFPVARGYWFVEVLVQVLLVLGLVLAIPAVRRLERAHGFGFALGALAVALALNVLLDGTGQVFDHAMSAHGACWFFVLGWLAQRAATPRRKWFVAALGLLLVSGYFGNPVRDAVVVGGLALLLAVPSLPLPAPVVRLAGLLAGASLAIYLTHYAIYPALLAHLPALPVVLASLAGGVAAQALAQRAARLLRTRWAAAPWPRPRPIKEDACSRSDPACAPVR</sequence>
<dbReference type="PANTHER" id="PTHR43767">
    <property type="entry name" value="LONG-CHAIN-FATTY-ACID--COA LIGASE"/>
    <property type="match status" value="1"/>
</dbReference>
<dbReference type="Proteomes" id="UP000238362">
    <property type="component" value="Unassembled WGS sequence"/>
</dbReference>
<dbReference type="Pfam" id="PF00550">
    <property type="entry name" value="PP-binding"/>
    <property type="match status" value="1"/>
</dbReference>
<evidence type="ECO:0000259" key="3">
    <source>
        <dbReference type="Pfam" id="PF00550"/>
    </source>
</evidence>
<dbReference type="PANTHER" id="PTHR43767:SF1">
    <property type="entry name" value="NONRIBOSOMAL PEPTIDE SYNTHASE PES1 (EUROFUNG)-RELATED"/>
    <property type="match status" value="1"/>
</dbReference>
<feature type="transmembrane region" description="Helical" evidence="1">
    <location>
        <begin position="773"/>
        <end position="791"/>
    </location>
</feature>
<dbReference type="OrthoDB" id="8445630at2"/>
<accession>A0A2T0LTU2</accession>
<dbReference type="EMBL" id="PVNH01000006">
    <property type="protein sequence ID" value="PRX47151.1"/>
    <property type="molecule type" value="Genomic_DNA"/>
</dbReference>
<dbReference type="InterPro" id="IPR042099">
    <property type="entry name" value="ANL_N_sf"/>
</dbReference>
<keyword evidence="1" id="KW-1133">Transmembrane helix</keyword>
<dbReference type="InterPro" id="IPR000873">
    <property type="entry name" value="AMP-dep_synth/lig_dom"/>
</dbReference>
<feature type="transmembrane region" description="Helical" evidence="1">
    <location>
        <begin position="749"/>
        <end position="766"/>
    </location>
</feature>
<keyword evidence="5" id="KW-1185">Reference proteome</keyword>
<dbReference type="Gene3D" id="3.30.300.30">
    <property type="match status" value="1"/>
</dbReference>
<dbReference type="Pfam" id="PF00501">
    <property type="entry name" value="AMP-binding"/>
    <property type="match status" value="1"/>
</dbReference>
<evidence type="ECO:0000259" key="2">
    <source>
        <dbReference type="Pfam" id="PF00501"/>
    </source>
</evidence>
<dbReference type="SUPFAM" id="SSF56801">
    <property type="entry name" value="Acetyl-CoA synthetase-like"/>
    <property type="match status" value="1"/>
</dbReference>
<dbReference type="InterPro" id="IPR045851">
    <property type="entry name" value="AMP-bd_C_sf"/>
</dbReference>
<keyword evidence="4" id="KW-0436">Ligase</keyword>